<feature type="region of interest" description="Disordered" evidence="1">
    <location>
        <begin position="106"/>
        <end position="134"/>
    </location>
</feature>
<dbReference type="InterPro" id="IPR001806">
    <property type="entry name" value="Small_GTPase"/>
</dbReference>
<keyword evidence="3" id="KW-1185">Reference proteome</keyword>
<feature type="region of interest" description="Disordered" evidence="1">
    <location>
        <begin position="518"/>
        <end position="559"/>
    </location>
</feature>
<evidence type="ECO:0000256" key="1">
    <source>
        <dbReference type="SAM" id="MobiDB-lite"/>
    </source>
</evidence>
<feature type="region of interest" description="Disordered" evidence="1">
    <location>
        <begin position="424"/>
        <end position="465"/>
    </location>
</feature>
<dbReference type="Pfam" id="PF00071">
    <property type="entry name" value="Ras"/>
    <property type="match status" value="1"/>
</dbReference>
<dbReference type="Proteomes" id="UP000242146">
    <property type="component" value="Unassembled WGS sequence"/>
</dbReference>
<evidence type="ECO:0000313" key="2">
    <source>
        <dbReference type="EMBL" id="ORX62192.1"/>
    </source>
</evidence>
<dbReference type="PANTHER" id="PTHR14932:SF1">
    <property type="entry name" value="RAB-LIKE PROTEIN 6"/>
    <property type="match status" value="1"/>
</dbReference>
<accession>A0A1X2GVY1</accession>
<comment type="caution">
    <text evidence="2">The sequence shown here is derived from an EMBL/GenBank/DDBJ whole genome shotgun (WGS) entry which is preliminary data.</text>
</comment>
<dbReference type="GO" id="GO:0005829">
    <property type="term" value="C:cytosol"/>
    <property type="evidence" value="ECO:0007669"/>
    <property type="project" value="TreeGrafter"/>
</dbReference>
<dbReference type="SUPFAM" id="SSF52540">
    <property type="entry name" value="P-loop containing nucleoside triphosphate hydrolases"/>
    <property type="match status" value="1"/>
</dbReference>
<dbReference type="AlphaFoldDB" id="A0A1X2GVY1"/>
<feature type="compositionally biased region" description="Basic and acidic residues" evidence="1">
    <location>
        <begin position="106"/>
        <end position="116"/>
    </location>
</feature>
<sequence>MSWWSFATAKKDPDPAPLPVATQPMKAMNQSFRRGVQYNMKVVIRGDVMTGKSTLFHRLQGSDYTDQYISTSQIQVENIPWHYKDSNDMVKVEVWDVVDKAHNQPVKKDTGIKLEHSSTPSPSRPSTSSVTSTPDDFALDASTVNVYRNAHAAMFVFDVTKAWTFDYVERALADVPLSMAVLVLGNFADKVDQRTVTAEQIHATLYHHNKRRIDQGAIKPNLIRYVETSLMSGLGLSFIYEYLGVPFLQLLMETLKKQLELKAVEIVDLLADLDQNQDVPEILHRRRGQDNFDQPSDDHPLGDQHDEMKLAWEHQGPESDQIGMDHSFYEENAVQRERERLGFSATPPPPTAPAIAKDAQDVTLPLNSVPPMVDPFDSGLVDDWFDEDDEVPAMARLVVNDDSEEDGQGVTMLRDQDVPLVEYYQQGQRGDTERTDQYCQDDPSDKEDDNQAPSSPSVHMSGYAFPMSTSMDQHVWSSYQSQYQAHHSTIPSDSDDDEPRLDTFDLDASFLATGIGQYEEIGTSADNPWDDAPAKDKHDPHPKAVRDKKRKKKKKQTDA</sequence>
<evidence type="ECO:0000313" key="3">
    <source>
        <dbReference type="Proteomes" id="UP000242146"/>
    </source>
</evidence>
<gene>
    <name evidence="2" type="ORF">DM01DRAFT_1380016</name>
</gene>
<proteinExistence type="predicted"/>
<name>A0A1X2GVY1_9FUNG</name>
<dbReference type="PANTHER" id="PTHR14932">
    <property type="entry name" value="RAS GTPASE-RELATED"/>
    <property type="match status" value="1"/>
</dbReference>
<feature type="compositionally biased region" description="Basic residues" evidence="1">
    <location>
        <begin position="546"/>
        <end position="559"/>
    </location>
</feature>
<dbReference type="EMBL" id="MCGT01000002">
    <property type="protein sequence ID" value="ORX62192.1"/>
    <property type="molecule type" value="Genomic_DNA"/>
</dbReference>
<feature type="compositionally biased region" description="Low complexity" evidence="1">
    <location>
        <begin position="117"/>
        <end position="134"/>
    </location>
</feature>
<dbReference type="SMART" id="SM00175">
    <property type="entry name" value="RAB"/>
    <property type="match status" value="1"/>
</dbReference>
<dbReference type="OrthoDB" id="207081at2759"/>
<dbReference type="InterPro" id="IPR027417">
    <property type="entry name" value="P-loop_NTPase"/>
</dbReference>
<dbReference type="GO" id="GO:0003924">
    <property type="term" value="F:GTPase activity"/>
    <property type="evidence" value="ECO:0007669"/>
    <property type="project" value="InterPro"/>
</dbReference>
<reference evidence="2 3" key="1">
    <citation type="submission" date="2016-07" db="EMBL/GenBank/DDBJ databases">
        <title>Pervasive Adenine N6-methylation of Active Genes in Fungi.</title>
        <authorList>
            <consortium name="DOE Joint Genome Institute"/>
            <person name="Mondo S.J."/>
            <person name="Dannebaum R.O."/>
            <person name="Kuo R.C."/>
            <person name="Labutti K."/>
            <person name="Haridas S."/>
            <person name="Kuo A."/>
            <person name="Salamov A."/>
            <person name="Ahrendt S.R."/>
            <person name="Lipzen A."/>
            <person name="Sullivan W."/>
            <person name="Andreopoulos W.B."/>
            <person name="Clum A."/>
            <person name="Lindquist E."/>
            <person name="Daum C."/>
            <person name="Ramamoorthy G.K."/>
            <person name="Gryganskyi A."/>
            <person name="Culley D."/>
            <person name="Magnuson J.K."/>
            <person name="James T.Y."/>
            <person name="O'Malley M.A."/>
            <person name="Stajich J.E."/>
            <person name="Spatafora J.W."/>
            <person name="Visel A."/>
            <person name="Grigoriev I.V."/>
        </authorList>
    </citation>
    <scope>NUCLEOTIDE SEQUENCE [LARGE SCALE GENOMIC DNA]</scope>
    <source>
        <strain evidence="2 3">NRRL 3301</strain>
    </source>
</reference>
<dbReference type="InterPro" id="IPR040385">
    <property type="entry name" value="RABL6"/>
</dbReference>
<keyword evidence="2" id="KW-0378">Hydrolase</keyword>
<dbReference type="GO" id="GO:0005634">
    <property type="term" value="C:nucleus"/>
    <property type="evidence" value="ECO:0007669"/>
    <property type="project" value="TreeGrafter"/>
</dbReference>
<dbReference type="PROSITE" id="PS51419">
    <property type="entry name" value="RAB"/>
    <property type="match status" value="1"/>
</dbReference>
<organism evidence="2 3">
    <name type="scientific">Hesseltinella vesiculosa</name>
    <dbReference type="NCBI Taxonomy" id="101127"/>
    <lineage>
        <taxon>Eukaryota</taxon>
        <taxon>Fungi</taxon>
        <taxon>Fungi incertae sedis</taxon>
        <taxon>Mucoromycota</taxon>
        <taxon>Mucoromycotina</taxon>
        <taxon>Mucoromycetes</taxon>
        <taxon>Mucorales</taxon>
        <taxon>Cunninghamellaceae</taxon>
        <taxon>Hesseltinella</taxon>
    </lineage>
</organism>
<dbReference type="Pfam" id="PF08477">
    <property type="entry name" value="Roc"/>
    <property type="match status" value="1"/>
</dbReference>
<dbReference type="STRING" id="101127.A0A1X2GVY1"/>
<protein>
    <submittedName>
        <fullName evidence="2">P-loop containing nucleoside triphosphate hydrolase protein</fullName>
    </submittedName>
</protein>
<dbReference type="GO" id="GO:0005525">
    <property type="term" value="F:GTP binding"/>
    <property type="evidence" value="ECO:0007669"/>
    <property type="project" value="InterPro"/>
</dbReference>
<feature type="compositionally biased region" description="Basic and acidic residues" evidence="1">
    <location>
        <begin position="532"/>
        <end position="545"/>
    </location>
</feature>
<dbReference type="Gene3D" id="3.40.50.300">
    <property type="entry name" value="P-loop containing nucleotide triphosphate hydrolases"/>
    <property type="match status" value="1"/>
</dbReference>